<reference evidence="1" key="1">
    <citation type="submission" date="2021-01" db="EMBL/GenBank/DDBJ databases">
        <title>Whole genome shotgun sequence of Virgisporangium aliadipatigenens NBRC 105644.</title>
        <authorList>
            <person name="Komaki H."/>
            <person name="Tamura T."/>
        </authorList>
    </citation>
    <scope>NUCLEOTIDE SEQUENCE</scope>
    <source>
        <strain evidence="1">NBRC 105644</strain>
    </source>
</reference>
<dbReference type="EMBL" id="BOPF01000016">
    <property type="protein sequence ID" value="GIJ47675.1"/>
    <property type="molecule type" value="Genomic_DNA"/>
</dbReference>
<keyword evidence="2" id="KW-1185">Reference proteome</keyword>
<dbReference type="AlphaFoldDB" id="A0A8J3YPK2"/>
<sequence length="156" mass="17709">MAGALLMQTFLPYADFADSARALDPKRLGKQRVETLQVLRGLTVANYGWRHHPAVKMWHGYTEALVRYGLEMCAAWRATGRADTVADTLRTEYDRPVRTQAELARVAALPPWLGDAAFHRSHRSSLLRKDPAHYRPLWPDDPDDLDYVWPTPGIDA</sequence>
<gene>
    <name evidence="1" type="ORF">Val02_45610</name>
</gene>
<accession>A0A8J3YPK2</accession>
<dbReference type="NCBIfam" id="NF038085">
    <property type="entry name" value="MSMEG_6728_fam"/>
    <property type="match status" value="1"/>
</dbReference>
<evidence type="ECO:0000313" key="1">
    <source>
        <dbReference type="EMBL" id="GIJ47675.1"/>
    </source>
</evidence>
<protein>
    <recommendedName>
        <fullName evidence="3">Cytoplasmic protein</fullName>
    </recommendedName>
</protein>
<comment type="caution">
    <text evidence="1">The sequence shown here is derived from an EMBL/GenBank/DDBJ whole genome shotgun (WGS) entry which is preliminary data.</text>
</comment>
<dbReference type="Proteomes" id="UP000619260">
    <property type="component" value="Unassembled WGS sequence"/>
</dbReference>
<proteinExistence type="predicted"/>
<dbReference type="Pfam" id="PF03013">
    <property type="entry name" value="Pyr_excise"/>
    <property type="match status" value="1"/>
</dbReference>
<evidence type="ECO:0008006" key="3">
    <source>
        <dbReference type="Google" id="ProtNLM"/>
    </source>
</evidence>
<organism evidence="1 2">
    <name type="scientific">Virgisporangium aliadipatigenens</name>
    <dbReference type="NCBI Taxonomy" id="741659"/>
    <lineage>
        <taxon>Bacteria</taxon>
        <taxon>Bacillati</taxon>
        <taxon>Actinomycetota</taxon>
        <taxon>Actinomycetes</taxon>
        <taxon>Micromonosporales</taxon>
        <taxon>Micromonosporaceae</taxon>
        <taxon>Virgisporangium</taxon>
    </lineage>
</organism>
<name>A0A8J3YPK2_9ACTN</name>
<evidence type="ECO:0000313" key="2">
    <source>
        <dbReference type="Proteomes" id="UP000619260"/>
    </source>
</evidence>
<dbReference type="InterPro" id="IPR004260">
    <property type="entry name" value="Pyr-dimer_DNA_glycosylase"/>
</dbReference>